<evidence type="ECO:0008006" key="6">
    <source>
        <dbReference type="Google" id="ProtNLM"/>
    </source>
</evidence>
<dbReference type="GO" id="GO:0005762">
    <property type="term" value="C:mitochondrial large ribosomal subunit"/>
    <property type="evidence" value="ECO:0007669"/>
    <property type="project" value="TreeGrafter"/>
</dbReference>
<dbReference type="Proteomes" id="UP000799421">
    <property type="component" value="Unassembled WGS sequence"/>
</dbReference>
<dbReference type="InterPro" id="IPR038657">
    <property type="entry name" value="Ribosomal_bL19_sf"/>
</dbReference>
<dbReference type="PANTHER" id="PTHR15680">
    <property type="entry name" value="RIBOSOMAL PROTEIN L19"/>
    <property type="match status" value="1"/>
</dbReference>
<evidence type="ECO:0000256" key="2">
    <source>
        <dbReference type="ARBA" id="ARBA00022980"/>
    </source>
</evidence>
<proteinExistence type="inferred from homology"/>
<organism evidence="4 5">
    <name type="scientific">Piedraia hortae CBS 480.64</name>
    <dbReference type="NCBI Taxonomy" id="1314780"/>
    <lineage>
        <taxon>Eukaryota</taxon>
        <taxon>Fungi</taxon>
        <taxon>Dikarya</taxon>
        <taxon>Ascomycota</taxon>
        <taxon>Pezizomycotina</taxon>
        <taxon>Dothideomycetes</taxon>
        <taxon>Dothideomycetidae</taxon>
        <taxon>Capnodiales</taxon>
        <taxon>Piedraiaceae</taxon>
        <taxon>Piedraia</taxon>
    </lineage>
</organism>
<dbReference type="InterPro" id="IPR008991">
    <property type="entry name" value="Translation_prot_SH3-like_sf"/>
</dbReference>
<evidence type="ECO:0000256" key="3">
    <source>
        <dbReference type="ARBA" id="ARBA00023274"/>
    </source>
</evidence>
<reference evidence="4" key="1">
    <citation type="journal article" date="2020" name="Stud. Mycol.">
        <title>101 Dothideomycetes genomes: a test case for predicting lifestyles and emergence of pathogens.</title>
        <authorList>
            <person name="Haridas S."/>
            <person name="Albert R."/>
            <person name="Binder M."/>
            <person name="Bloem J."/>
            <person name="Labutti K."/>
            <person name="Salamov A."/>
            <person name="Andreopoulos B."/>
            <person name="Baker S."/>
            <person name="Barry K."/>
            <person name="Bills G."/>
            <person name="Bluhm B."/>
            <person name="Cannon C."/>
            <person name="Castanera R."/>
            <person name="Culley D."/>
            <person name="Daum C."/>
            <person name="Ezra D."/>
            <person name="Gonzalez J."/>
            <person name="Henrissat B."/>
            <person name="Kuo A."/>
            <person name="Liang C."/>
            <person name="Lipzen A."/>
            <person name="Lutzoni F."/>
            <person name="Magnuson J."/>
            <person name="Mondo S."/>
            <person name="Nolan M."/>
            <person name="Ohm R."/>
            <person name="Pangilinan J."/>
            <person name="Park H.-J."/>
            <person name="Ramirez L."/>
            <person name="Alfaro M."/>
            <person name="Sun H."/>
            <person name="Tritt A."/>
            <person name="Yoshinaga Y."/>
            <person name="Zwiers L.-H."/>
            <person name="Turgeon B."/>
            <person name="Goodwin S."/>
            <person name="Spatafora J."/>
            <person name="Crous P."/>
            <person name="Grigoriev I."/>
        </authorList>
    </citation>
    <scope>NUCLEOTIDE SEQUENCE</scope>
    <source>
        <strain evidence="4">CBS 480.64</strain>
    </source>
</reference>
<sequence length="202" mass="23279">MKGFRPSQAIKQNRFNNRLAKIPVISPPRSTAKSCRDPIAVITKSQLQTLDPTGERTRLFSDSNPARVKPGDILLVRQKGGGEPLSGVVLAIRQRNSPIDWAVLLRNRMARVNVEMWVKIYSPNVTGMEVVQRHSQVEQHMQYMTRRQARKRAKRAKSYRARRAKLYYMRDSKHDRGSVEKYVQNYMQQRGGTSATGEKEKR</sequence>
<evidence type="ECO:0000313" key="4">
    <source>
        <dbReference type="EMBL" id="KAF2861459.1"/>
    </source>
</evidence>
<dbReference type="OrthoDB" id="432645at2759"/>
<dbReference type="GO" id="GO:0003735">
    <property type="term" value="F:structural constituent of ribosome"/>
    <property type="evidence" value="ECO:0007669"/>
    <property type="project" value="InterPro"/>
</dbReference>
<keyword evidence="5" id="KW-1185">Reference proteome</keyword>
<keyword evidence="2" id="KW-0689">Ribosomal protein</keyword>
<dbReference type="PANTHER" id="PTHR15680:SF9">
    <property type="entry name" value="LARGE RIBOSOMAL SUBUNIT PROTEIN BL19M"/>
    <property type="match status" value="1"/>
</dbReference>
<evidence type="ECO:0000313" key="5">
    <source>
        <dbReference type="Proteomes" id="UP000799421"/>
    </source>
</evidence>
<dbReference type="EMBL" id="MU005972">
    <property type="protein sequence ID" value="KAF2861459.1"/>
    <property type="molecule type" value="Genomic_DNA"/>
</dbReference>
<dbReference type="SUPFAM" id="SSF50104">
    <property type="entry name" value="Translation proteins SH3-like domain"/>
    <property type="match status" value="1"/>
</dbReference>
<dbReference type="Gene3D" id="2.30.30.790">
    <property type="match status" value="1"/>
</dbReference>
<comment type="similarity">
    <text evidence="1">Belongs to the bacterial ribosomal protein bL19 family.</text>
</comment>
<accession>A0A6A7C357</accession>
<dbReference type="GO" id="GO:0006412">
    <property type="term" value="P:translation"/>
    <property type="evidence" value="ECO:0007669"/>
    <property type="project" value="InterPro"/>
</dbReference>
<dbReference type="AlphaFoldDB" id="A0A6A7C357"/>
<gene>
    <name evidence="4" type="ORF">K470DRAFT_256844</name>
</gene>
<dbReference type="InterPro" id="IPR001857">
    <property type="entry name" value="Ribosomal_bL19"/>
</dbReference>
<evidence type="ECO:0000256" key="1">
    <source>
        <dbReference type="ARBA" id="ARBA00005781"/>
    </source>
</evidence>
<dbReference type="Pfam" id="PF01245">
    <property type="entry name" value="Ribosomal_L19"/>
    <property type="match status" value="1"/>
</dbReference>
<protein>
    <recommendedName>
        <fullName evidence="6">Ribosomal protein L19</fullName>
    </recommendedName>
</protein>
<name>A0A6A7C357_9PEZI</name>
<keyword evidence="3" id="KW-0687">Ribonucleoprotein</keyword>